<evidence type="ECO:0000313" key="1">
    <source>
        <dbReference type="EMBL" id="MBD1601986.1"/>
    </source>
</evidence>
<organism evidence="1 2">
    <name type="scientific">Pseudomonas typographi</name>
    <dbReference type="NCBI Taxonomy" id="2715964"/>
    <lineage>
        <taxon>Bacteria</taxon>
        <taxon>Pseudomonadati</taxon>
        <taxon>Pseudomonadota</taxon>
        <taxon>Gammaproteobacteria</taxon>
        <taxon>Pseudomonadales</taxon>
        <taxon>Pseudomonadaceae</taxon>
        <taxon>Pseudomonas</taxon>
    </lineage>
</organism>
<comment type="caution">
    <text evidence="1">The sequence shown here is derived from an EMBL/GenBank/DDBJ whole genome shotgun (WGS) entry which is preliminary data.</text>
</comment>
<protein>
    <submittedName>
        <fullName evidence="1">Uncharacterized protein</fullName>
    </submittedName>
</protein>
<name>A0ABR7Z9I2_9PSED</name>
<dbReference type="EMBL" id="JAAOCA010000047">
    <property type="protein sequence ID" value="MBD1601986.1"/>
    <property type="molecule type" value="Genomic_DNA"/>
</dbReference>
<evidence type="ECO:0000313" key="2">
    <source>
        <dbReference type="Proteomes" id="UP000805841"/>
    </source>
</evidence>
<dbReference type="RefSeq" id="WP_190426211.1">
    <property type="nucleotide sequence ID" value="NZ_JAAOCA010000047.1"/>
</dbReference>
<proteinExistence type="predicted"/>
<reference evidence="1 2" key="1">
    <citation type="journal article" date="2020" name="Insects">
        <title>Bacteria Belonging to Pseudomonas typographi sp. nov. from the Bark Beetle Ips typographus Have Genomic Potential to Aid in the Host Ecology.</title>
        <authorList>
            <person name="Peral-Aranega E."/>
            <person name="Saati-Santamaria Z."/>
            <person name="Kolarik M."/>
            <person name="Rivas R."/>
            <person name="Garcia-Fraile P."/>
        </authorList>
    </citation>
    <scope>NUCLEOTIDE SEQUENCE [LARGE SCALE GENOMIC DNA]</scope>
    <source>
        <strain evidence="1 2">CA3A</strain>
    </source>
</reference>
<gene>
    <name evidence="1" type="ORF">HAQ05_25240</name>
</gene>
<keyword evidence="2" id="KW-1185">Reference proteome</keyword>
<accession>A0ABR7Z9I2</accession>
<dbReference type="Proteomes" id="UP000805841">
    <property type="component" value="Unassembled WGS sequence"/>
</dbReference>
<sequence length="59" mass="6434">MAKKATGPKWYVVKELSYIGDRLYRPGEKVQYEGEVGANLEEIPDSTAATAADDTVATE</sequence>